<dbReference type="GO" id="GO:0007266">
    <property type="term" value="P:Rho protein signal transduction"/>
    <property type="evidence" value="ECO:0007669"/>
    <property type="project" value="TreeGrafter"/>
</dbReference>
<dbReference type="SMART" id="SM00324">
    <property type="entry name" value="RhoGAP"/>
    <property type="match status" value="1"/>
</dbReference>
<dbReference type="SMART" id="SM00441">
    <property type="entry name" value="FF"/>
    <property type="match status" value="3"/>
</dbReference>
<feature type="domain" description="PG1 pseudoGTPase" evidence="6">
    <location>
        <begin position="591"/>
        <end position="761"/>
    </location>
</feature>
<evidence type="ECO:0000313" key="8">
    <source>
        <dbReference type="Ensembl" id="ENSPMAP00000006228.1"/>
    </source>
</evidence>
<keyword evidence="1" id="KW-0343">GTPase activation</keyword>
<dbReference type="OMA" id="EFRYMIT"/>
<dbReference type="GO" id="GO:0003924">
    <property type="term" value="F:GTPase activity"/>
    <property type="evidence" value="ECO:0007669"/>
    <property type="project" value="InterPro"/>
</dbReference>
<dbReference type="PANTHER" id="PTHR46005">
    <property type="entry name" value="RHO GTPASE-ACTIVATING PROTEIN 190"/>
    <property type="match status" value="1"/>
</dbReference>
<evidence type="ECO:0000256" key="1">
    <source>
        <dbReference type="ARBA" id="ARBA00022468"/>
    </source>
</evidence>
<dbReference type="HOGENOM" id="CLU_004268_0_0_1"/>
<sequence>TIMAKHKDTRVFNISVVGLSGTEKEKGSAGVGKSCLCNRFVRSKEDDFYDVHTSLISQSDFGGRVVNNDHFLYWGEVKKLDEGWEYSFRVVEQTEFIDDATFQPHRSTNLQLYVKRAAATKLSSAEKLMYICTDQLGIEQDFEQKQMPDGKLNIDGFLLCCDVSQVQNRPIDNQLEFLSSLYKQLAKTKKPILLVATKCDIMHDHCVRELQAFLTKGKISIPLIETSASENVNVELAFIALAQIIDKSRVKPKIVPYADAARQQKEIVDAATEKFKQLLVRCVNDFHAQWLFESRRMCDVKDYQNYINLKGCKNAKDLFKKHLVRLKDNFVLRKKAEYLANLSRDLEILVPALEEIEHLTWDEVQILVKEKKLDFGTYFIVLSERWEDSKHIENQEDLRIPYDFLQEKEAETVFNDHVKKLQALRWKAEMKVQFKTILGKSYIVEPGKPWEEVSGLLKDEEPYQHLSEIDKIDIYAKHQQEITEKAKDDFLEMLMEHSDLFVDLDVNATPSHEKMAAINNEIKDEARYKALQKLQAERQALLYKRIGFVYHPTIETCPCGQTCMDIQIQELLAKRPAQPLSRPKSCCISDSGGMDRLNILLLGKGKLAGELADEIKGQLKEDEYVLDDKTYELRLKMVEGDMKKALNSLKADGFKPHGCLCVFNSFDTMHYIEDCLRSQYTSRKENSNLPVVLLMANEKKQSSVMQKTLKIQGKELANKLQCPFVDSPTEGNTFNCKFHEQNIKKALGEFLEARTVRPSVINPSPSIKDLSEVDLKIVMCVMCGDAIDPARVLAPFLDSQFCSIGKSGENHTMLLDLILGSQRRRVEVTAISYHSAFLRREELVHGHILVYSANRKASLAMLRAFLSNVPDVIPIYILAITNTDFEFLDDVTKELVVEGDEIAGDITAKFETVFHFQNQTENFKQFFSSVCSRKSQIEESMNLWDMSEGEPVGSSSFDLTSVSSSTLGLADDGETAPAICERSHGNFTESQSMPHLSKDQLFSHFPAFSSPRIGYEDAAAKGYTVGPAVPTKPKLMPKPDPVELNRKVEEMRISREMTKRPMRKSFDDIDREDYADPIDAISKYRPVSDFIYILPQDNKQGKTRGQLVASSSMDNGMDVFPLDGKVTIVRKPVPYKQRSERLKPRRTAPPEVIVSPANGSDEDPDVHIPSPARQSRRWNRIKYGDMDEKRSIRRRKICPSFHYITCMPKVKPLITCRTRKPEGKNYFGHPLTEVAQSPDNLVPLFVEKCITFIEDKGLTMEGVYRVSGSKVEQDNLQRTFDADQNIIFDNMELNVNAVAGALKAFFNELPGPLIPYDMHQGLIEAITIPDKTTRLLALRGKLKKLPAANMAVLKCVITHLHTVSQNSSLNKMTSENLSICFWPTLMRPDFTVVDPVMATRVYKQILETFIHQCPFMFHNQEEVVDAPSPAPSSPAASSIT</sequence>
<dbReference type="Pfam" id="PF16512">
    <property type="entry name" value="RhoGAP-FF1"/>
    <property type="match status" value="1"/>
</dbReference>
<dbReference type="Ensembl" id="ENSPMAT00000006257.1">
    <property type="protein sequence ID" value="ENSPMAP00000006228.1"/>
    <property type="gene ID" value="ENSPMAG00000005650.1"/>
</dbReference>
<dbReference type="Pfam" id="PF00620">
    <property type="entry name" value="RhoGAP"/>
    <property type="match status" value="1"/>
</dbReference>
<dbReference type="InterPro" id="IPR039007">
    <property type="entry name" value="pG1"/>
</dbReference>
<dbReference type="Gene3D" id="3.40.50.300">
    <property type="entry name" value="P-loop containing nucleotide triphosphate hydrolases"/>
    <property type="match status" value="1"/>
</dbReference>
<dbReference type="InterPro" id="IPR057284">
    <property type="entry name" value="FF_RHG35_4th"/>
</dbReference>
<dbReference type="InterPro" id="IPR001806">
    <property type="entry name" value="Small_GTPase"/>
</dbReference>
<dbReference type="PROSITE" id="PS51852">
    <property type="entry name" value="PG1"/>
    <property type="match status" value="1"/>
</dbReference>
<dbReference type="InterPro" id="IPR008936">
    <property type="entry name" value="Rho_GTPase_activation_prot"/>
</dbReference>
<dbReference type="GO" id="GO:0005829">
    <property type="term" value="C:cytosol"/>
    <property type="evidence" value="ECO:0007669"/>
    <property type="project" value="TreeGrafter"/>
</dbReference>
<dbReference type="InterPro" id="IPR000198">
    <property type="entry name" value="RhoGAP_dom"/>
</dbReference>
<proteinExistence type="predicted"/>
<evidence type="ECO:0000259" key="5">
    <source>
        <dbReference type="PROSITE" id="PS50238"/>
    </source>
</evidence>
<evidence type="ECO:0000259" key="7">
    <source>
        <dbReference type="PROSITE" id="PS51853"/>
    </source>
</evidence>
<dbReference type="SMART" id="SM00175">
    <property type="entry name" value="RAB"/>
    <property type="match status" value="1"/>
</dbReference>
<feature type="domain" description="PG2 pseudoGTPase" evidence="7">
    <location>
        <begin position="776"/>
        <end position="936"/>
    </location>
</feature>
<dbReference type="Pfam" id="PF23083">
    <property type="entry name" value="FF_RHG35_4th"/>
    <property type="match status" value="1"/>
</dbReference>
<reference evidence="8" key="2">
    <citation type="submission" date="2025-09" db="UniProtKB">
        <authorList>
            <consortium name="Ensembl"/>
        </authorList>
    </citation>
    <scope>IDENTIFICATION</scope>
</reference>
<dbReference type="GO" id="GO:0005525">
    <property type="term" value="F:GTP binding"/>
    <property type="evidence" value="ECO:0007669"/>
    <property type="project" value="InterPro"/>
</dbReference>
<feature type="region of interest" description="Disordered" evidence="4">
    <location>
        <begin position="1137"/>
        <end position="1171"/>
    </location>
</feature>
<dbReference type="InterPro" id="IPR036517">
    <property type="entry name" value="FF_domain_sf"/>
</dbReference>
<dbReference type="GO" id="GO:0050770">
    <property type="term" value="P:regulation of axonogenesis"/>
    <property type="evidence" value="ECO:0007669"/>
    <property type="project" value="TreeGrafter"/>
</dbReference>
<dbReference type="GO" id="GO:0008361">
    <property type="term" value="P:regulation of cell size"/>
    <property type="evidence" value="ECO:0007669"/>
    <property type="project" value="TreeGrafter"/>
</dbReference>
<dbReference type="PANTHER" id="PTHR46005:SF4">
    <property type="entry name" value="RHO GTPASE-ACTIVATING PROTEIN 190"/>
    <property type="match status" value="1"/>
</dbReference>
<evidence type="ECO:0000256" key="4">
    <source>
        <dbReference type="SAM" id="MobiDB-lite"/>
    </source>
</evidence>
<dbReference type="InterPro" id="IPR002713">
    <property type="entry name" value="FF_domain"/>
</dbReference>
<dbReference type="Pfam" id="PF19518">
    <property type="entry name" value="RhoGAP_pG1_pG2"/>
    <property type="match status" value="1"/>
</dbReference>
<dbReference type="PROSITE" id="PS51853">
    <property type="entry name" value="PG2"/>
    <property type="match status" value="1"/>
</dbReference>
<protein>
    <submittedName>
        <fullName evidence="8">Rho GTPase activating protein 5</fullName>
    </submittedName>
</protein>
<dbReference type="GeneTree" id="ENSGT00940000154553"/>
<dbReference type="InterPro" id="IPR051978">
    <property type="entry name" value="Rho-GAP_domain"/>
</dbReference>
<dbReference type="InterPro" id="IPR039006">
    <property type="entry name" value="RhoGAP_pG2"/>
</dbReference>
<evidence type="ECO:0000256" key="2">
    <source>
        <dbReference type="ARBA" id="ARBA00022737"/>
    </source>
</evidence>
<keyword evidence="2" id="KW-0677">Repeat</keyword>
<dbReference type="Gene3D" id="1.10.555.10">
    <property type="entry name" value="Rho GTPase activation protein"/>
    <property type="match status" value="1"/>
</dbReference>
<dbReference type="Gene3D" id="1.10.10.440">
    <property type="entry name" value="FF domain"/>
    <property type="match status" value="1"/>
</dbReference>
<evidence type="ECO:0000256" key="3">
    <source>
        <dbReference type="ARBA" id="ARBA00022741"/>
    </source>
</evidence>
<evidence type="ECO:0000259" key="6">
    <source>
        <dbReference type="PROSITE" id="PS51852"/>
    </source>
</evidence>
<dbReference type="InterPro" id="IPR032835">
    <property type="entry name" value="RhoGAP-FF1"/>
</dbReference>
<dbReference type="GO" id="GO:0005096">
    <property type="term" value="F:GTPase activator activity"/>
    <property type="evidence" value="ECO:0007669"/>
    <property type="project" value="UniProtKB-KW"/>
</dbReference>
<dbReference type="PRINTS" id="PR00449">
    <property type="entry name" value="RASTRNSFRMNG"/>
</dbReference>
<dbReference type="InterPro" id="IPR045786">
    <property type="entry name" value="RhoGAP_pG1_pG2"/>
</dbReference>
<dbReference type="SUPFAM" id="SSF52540">
    <property type="entry name" value="P-loop containing nucleoside triphosphate hydrolases"/>
    <property type="match status" value="1"/>
</dbReference>
<name>S4RLZ2_PETMA</name>
<organism evidence="8">
    <name type="scientific">Petromyzon marinus</name>
    <name type="common">Sea lamprey</name>
    <dbReference type="NCBI Taxonomy" id="7757"/>
    <lineage>
        <taxon>Eukaryota</taxon>
        <taxon>Metazoa</taxon>
        <taxon>Chordata</taxon>
        <taxon>Craniata</taxon>
        <taxon>Vertebrata</taxon>
        <taxon>Cyclostomata</taxon>
        <taxon>Hyperoartia</taxon>
        <taxon>Petromyzontiformes</taxon>
        <taxon>Petromyzontidae</taxon>
        <taxon>Petromyzon</taxon>
    </lineage>
</organism>
<feature type="domain" description="Rho-GAP" evidence="5">
    <location>
        <begin position="1229"/>
        <end position="1417"/>
    </location>
</feature>
<dbReference type="SUPFAM" id="SSF48350">
    <property type="entry name" value="GTPase activation domain, GAP"/>
    <property type="match status" value="1"/>
</dbReference>
<dbReference type="InterPro" id="IPR027417">
    <property type="entry name" value="P-loop_NTPase"/>
</dbReference>
<dbReference type="STRING" id="7757.ENSPMAP00000006228"/>
<accession>S4RLZ2</accession>
<dbReference type="PROSITE" id="PS50238">
    <property type="entry name" value="RHOGAP"/>
    <property type="match status" value="1"/>
</dbReference>
<reference evidence="8" key="1">
    <citation type="submission" date="2025-08" db="UniProtKB">
        <authorList>
            <consortium name="Ensembl"/>
        </authorList>
    </citation>
    <scope>IDENTIFICATION</scope>
</reference>
<dbReference type="Pfam" id="PF00071">
    <property type="entry name" value="Ras"/>
    <property type="match status" value="1"/>
</dbReference>
<keyword evidence="3" id="KW-0547">Nucleotide-binding</keyword>